<keyword evidence="1" id="KW-1133">Transmembrane helix</keyword>
<protein>
    <submittedName>
        <fullName evidence="2">Uncharacterized protein</fullName>
    </submittedName>
</protein>
<gene>
    <name evidence="2" type="ORF">H9623_06975</name>
</gene>
<proteinExistence type="predicted"/>
<keyword evidence="1" id="KW-0812">Transmembrane</keyword>
<dbReference type="Proteomes" id="UP000822993">
    <property type="component" value="Unassembled WGS sequence"/>
</dbReference>
<accession>A0A9D5U922</accession>
<dbReference type="AlphaFoldDB" id="A0A9D5U922"/>
<evidence type="ECO:0000256" key="1">
    <source>
        <dbReference type="SAM" id="Phobius"/>
    </source>
</evidence>
<evidence type="ECO:0000313" key="2">
    <source>
        <dbReference type="EMBL" id="MBE7700049.1"/>
    </source>
</evidence>
<evidence type="ECO:0000313" key="3">
    <source>
        <dbReference type="Proteomes" id="UP000822993"/>
    </source>
</evidence>
<dbReference type="RefSeq" id="WP_193719329.1">
    <property type="nucleotide sequence ID" value="NZ_JACSPN010000006.1"/>
</dbReference>
<name>A0A9D5U922_9CELL</name>
<reference evidence="2 3" key="1">
    <citation type="submission" date="2020-08" db="EMBL/GenBank/DDBJ databases">
        <title>A Genomic Blueprint of the Chicken Gut Microbiome.</title>
        <authorList>
            <person name="Gilroy R."/>
            <person name="Ravi A."/>
            <person name="Getino M."/>
            <person name="Pursley I."/>
            <person name="Horton D.L."/>
            <person name="Alikhan N.-F."/>
            <person name="Baker D."/>
            <person name="Gharbi K."/>
            <person name="Hall N."/>
            <person name="Watson M."/>
            <person name="Adriaenssens E.M."/>
            <person name="Foster-Nyarko E."/>
            <person name="Jarju S."/>
            <person name="Secka A."/>
            <person name="Antonio M."/>
            <person name="Oren A."/>
            <person name="Chaudhuri R."/>
            <person name="La Ragione R.M."/>
            <person name="Hildebrand F."/>
            <person name="Pallen M.J."/>
        </authorList>
    </citation>
    <scope>NUCLEOTIDE SEQUENCE [LARGE SCALE GENOMIC DNA]</scope>
    <source>
        <strain evidence="2 3">Sa1BUA8</strain>
    </source>
</reference>
<keyword evidence="3" id="KW-1185">Reference proteome</keyword>
<comment type="caution">
    <text evidence="2">The sequence shown here is derived from an EMBL/GenBank/DDBJ whole genome shotgun (WGS) entry which is preliminary data.</text>
</comment>
<feature type="transmembrane region" description="Helical" evidence="1">
    <location>
        <begin position="6"/>
        <end position="29"/>
    </location>
</feature>
<organism evidence="2 3">
    <name type="scientific">Oerskovia douganii</name>
    <dbReference type="NCBI Taxonomy" id="2762210"/>
    <lineage>
        <taxon>Bacteria</taxon>
        <taxon>Bacillati</taxon>
        <taxon>Actinomycetota</taxon>
        <taxon>Actinomycetes</taxon>
        <taxon>Micrococcales</taxon>
        <taxon>Cellulomonadaceae</taxon>
        <taxon>Oerskovia</taxon>
    </lineage>
</organism>
<keyword evidence="1" id="KW-0472">Membrane</keyword>
<dbReference type="EMBL" id="JACSPN010000006">
    <property type="protein sequence ID" value="MBE7700049.1"/>
    <property type="molecule type" value="Genomic_DNA"/>
</dbReference>
<sequence>MDVISAPAVILSATTALLYAATSFVVRVLPLVSDRANERAVRLAKAQRPQSK</sequence>